<keyword evidence="4" id="KW-1185">Reference proteome</keyword>
<protein>
    <submittedName>
        <fullName evidence="3">Uncharacterized protein</fullName>
    </submittedName>
</protein>
<proteinExistence type="predicted"/>
<evidence type="ECO:0000256" key="1">
    <source>
        <dbReference type="SAM" id="MobiDB-lite"/>
    </source>
</evidence>
<dbReference type="Proteomes" id="UP000193067">
    <property type="component" value="Unassembled WGS sequence"/>
</dbReference>
<organism evidence="3 4">
    <name type="scientific">Trametes coccinea (strain BRFM310)</name>
    <name type="common">Pycnoporus coccineus</name>
    <dbReference type="NCBI Taxonomy" id="1353009"/>
    <lineage>
        <taxon>Eukaryota</taxon>
        <taxon>Fungi</taxon>
        <taxon>Dikarya</taxon>
        <taxon>Basidiomycota</taxon>
        <taxon>Agaricomycotina</taxon>
        <taxon>Agaricomycetes</taxon>
        <taxon>Polyporales</taxon>
        <taxon>Polyporaceae</taxon>
        <taxon>Trametes</taxon>
    </lineage>
</organism>
<feature type="compositionally biased region" description="Polar residues" evidence="1">
    <location>
        <begin position="62"/>
        <end position="75"/>
    </location>
</feature>
<gene>
    <name evidence="2" type="ORF">PYCCODRAFT_1036394</name>
    <name evidence="3" type="ORF">PYCCODRAFT_824608</name>
</gene>
<dbReference type="EMBL" id="KZ084126">
    <property type="protein sequence ID" value="OSC99648.1"/>
    <property type="molecule type" value="Genomic_DNA"/>
</dbReference>
<dbReference type="AlphaFoldDB" id="A0A1Y2IEX4"/>
<accession>A0A1Y2IEX4</accession>
<feature type="region of interest" description="Disordered" evidence="1">
    <location>
        <begin position="62"/>
        <end position="110"/>
    </location>
</feature>
<dbReference type="EMBL" id="KZ084142">
    <property type="protein sequence ID" value="OSC98147.1"/>
    <property type="molecule type" value="Genomic_DNA"/>
</dbReference>
<reference evidence="3 4" key="1">
    <citation type="journal article" date="2015" name="Biotechnol. Biofuels">
        <title>Enhanced degradation of softwood versus hardwood by the white-rot fungus Pycnoporus coccineus.</title>
        <authorList>
            <person name="Couturier M."/>
            <person name="Navarro D."/>
            <person name="Chevret D."/>
            <person name="Henrissat B."/>
            <person name="Piumi F."/>
            <person name="Ruiz-Duenas F.J."/>
            <person name="Martinez A.T."/>
            <person name="Grigoriev I.V."/>
            <person name="Riley R."/>
            <person name="Lipzen A."/>
            <person name="Berrin J.G."/>
            <person name="Master E.R."/>
            <person name="Rosso M.N."/>
        </authorList>
    </citation>
    <scope>NUCLEOTIDE SEQUENCE [LARGE SCALE GENOMIC DNA]</scope>
    <source>
        <strain evidence="3 4">BRFM310</strain>
    </source>
</reference>
<evidence type="ECO:0000313" key="2">
    <source>
        <dbReference type="EMBL" id="OSC98147.1"/>
    </source>
</evidence>
<evidence type="ECO:0000313" key="4">
    <source>
        <dbReference type="Proteomes" id="UP000193067"/>
    </source>
</evidence>
<sequence length="140" mass="15364">MLLLQASSLQSPSARTARMLKPAQVDGRRPWRTYLSRRVLPFSRRTCVGDLYQAFEPSHRLTGTTTMAPCSSRELTVSPEERTENAPQGLARANQTAASDRAPLQGLGGPSTACHEHAMCDGRTSQLALETWSFQTPALH</sequence>
<name>A0A1Y2IEX4_TRAC3</name>
<evidence type="ECO:0000313" key="3">
    <source>
        <dbReference type="EMBL" id="OSC99648.1"/>
    </source>
</evidence>